<dbReference type="RefSeq" id="WP_130645522.1">
    <property type="nucleotide sequence ID" value="NZ_PGCL01000001.1"/>
</dbReference>
<dbReference type="Gene3D" id="3.40.50.2000">
    <property type="entry name" value="Glycogen Phosphorylase B"/>
    <property type="match status" value="2"/>
</dbReference>
<dbReference type="InterPro" id="IPR001296">
    <property type="entry name" value="Glyco_trans_1"/>
</dbReference>
<dbReference type="GO" id="GO:0016757">
    <property type="term" value="F:glycosyltransferase activity"/>
    <property type="evidence" value="ECO:0007669"/>
    <property type="project" value="InterPro"/>
</dbReference>
<organism evidence="2 3">
    <name type="scientific">Methanofollis fontis</name>
    <dbReference type="NCBI Taxonomy" id="2052832"/>
    <lineage>
        <taxon>Archaea</taxon>
        <taxon>Methanobacteriati</taxon>
        <taxon>Methanobacteriota</taxon>
        <taxon>Stenosarchaea group</taxon>
        <taxon>Methanomicrobia</taxon>
        <taxon>Methanomicrobiales</taxon>
        <taxon>Methanomicrobiaceae</taxon>
        <taxon>Methanofollis</taxon>
    </lineage>
</organism>
<dbReference type="SUPFAM" id="SSF53756">
    <property type="entry name" value="UDP-Glycosyltransferase/glycogen phosphorylase"/>
    <property type="match status" value="1"/>
</dbReference>
<sequence length="381" mass="42829">MPEEPSKVCLVMLPRAPKVPYKFLSTMLEICEPITSSVHVITGNTERITYPDTGKVHVHDINRSMEKPEDNCSFLKKLQNGLNVVWIQMLISREILRLPRDVDLVVFYVSWPFYLIPLIASKLSGKRTLEVITRSKLNTSSALNRAYALQDRLLLTLIDFISPESPNLIHELDLERYQEKIVPMGARYIDTNFFRPKKPILERDCIGYIGRLCEEKGLLDFVKAVPLLDEGTNVPRILIGGEGELADEVRNLNGTPGCSILQPGWIPESDLPDYMSQLRVLVLPTRHSEGLPTIILEAMACGTPVLAPAVGGIGDVVSDGKTGFILENTTPECIANNLKSALNHPLLNTISENARNAIEQEYTYERATQRYRQIFEIMRSS</sequence>
<keyword evidence="3" id="KW-1185">Reference proteome</keyword>
<dbReference type="Pfam" id="PF00534">
    <property type="entry name" value="Glycos_transf_1"/>
    <property type="match status" value="1"/>
</dbReference>
<name>A0A483CY91_9EURY</name>
<dbReference type="CDD" id="cd03801">
    <property type="entry name" value="GT4_PimA-like"/>
    <property type="match status" value="1"/>
</dbReference>
<dbReference type="OrthoDB" id="132546at2157"/>
<comment type="caution">
    <text evidence="2">The sequence shown here is derived from an EMBL/GenBank/DDBJ whole genome shotgun (WGS) entry which is preliminary data.</text>
</comment>
<dbReference type="AlphaFoldDB" id="A0A483CY91"/>
<protein>
    <recommendedName>
        <fullName evidence="1">Glycosyl transferase family 1 domain-containing protein</fullName>
    </recommendedName>
</protein>
<accession>A0A483CY91</accession>
<reference evidence="2 3" key="1">
    <citation type="submission" date="2017-11" db="EMBL/GenBank/DDBJ databases">
        <title>Isolation and Characterization of Methanofollis Species from Methane Seep Offshore SW Taiwan.</title>
        <authorList>
            <person name="Teng N.-H."/>
            <person name="Lai M.-C."/>
            <person name="Chen S.-C."/>
        </authorList>
    </citation>
    <scope>NUCLEOTIDE SEQUENCE [LARGE SCALE GENOMIC DNA]</scope>
    <source>
        <strain evidence="2 3">FWC-SCC2</strain>
    </source>
</reference>
<dbReference type="PANTHER" id="PTHR12526">
    <property type="entry name" value="GLYCOSYLTRANSFERASE"/>
    <property type="match status" value="1"/>
</dbReference>
<evidence type="ECO:0000313" key="3">
    <source>
        <dbReference type="Proteomes" id="UP000292580"/>
    </source>
</evidence>
<feature type="domain" description="Glycosyl transferase family 1" evidence="1">
    <location>
        <begin position="194"/>
        <end position="356"/>
    </location>
</feature>
<dbReference type="PANTHER" id="PTHR12526:SF637">
    <property type="entry name" value="GLYCOSYLTRANSFERASE EPSF-RELATED"/>
    <property type="match status" value="1"/>
</dbReference>
<dbReference type="EMBL" id="PGCL01000001">
    <property type="protein sequence ID" value="TAJ45182.1"/>
    <property type="molecule type" value="Genomic_DNA"/>
</dbReference>
<dbReference type="Proteomes" id="UP000292580">
    <property type="component" value="Unassembled WGS sequence"/>
</dbReference>
<evidence type="ECO:0000259" key="1">
    <source>
        <dbReference type="Pfam" id="PF00534"/>
    </source>
</evidence>
<gene>
    <name evidence="2" type="ORF">CUJ86_00040</name>
</gene>
<proteinExistence type="predicted"/>
<evidence type="ECO:0000313" key="2">
    <source>
        <dbReference type="EMBL" id="TAJ45182.1"/>
    </source>
</evidence>